<keyword evidence="7 8" id="KW-0472">Membrane</keyword>
<evidence type="ECO:0000256" key="2">
    <source>
        <dbReference type="ARBA" id="ARBA00022692"/>
    </source>
</evidence>
<dbReference type="InterPro" id="IPR039421">
    <property type="entry name" value="Type_1_exporter"/>
</dbReference>
<dbReference type="InterPro" id="IPR036640">
    <property type="entry name" value="ABC1_TM_sf"/>
</dbReference>
<dbReference type="Proteomes" id="UP001214250">
    <property type="component" value="Chromosome 2"/>
</dbReference>
<dbReference type="Gene3D" id="3.90.70.10">
    <property type="entry name" value="Cysteine proteinases"/>
    <property type="match status" value="1"/>
</dbReference>
<evidence type="ECO:0000259" key="11">
    <source>
        <dbReference type="PROSITE" id="PS50990"/>
    </source>
</evidence>
<feature type="domain" description="ABC transmembrane type-1" evidence="10">
    <location>
        <begin position="150"/>
        <end position="429"/>
    </location>
</feature>
<evidence type="ECO:0000256" key="4">
    <source>
        <dbReference type="ARBA" id="ARBA00022801"/>
    </source>
</evidence>
<dbReference type="EMBL" id="CP117812">
    <property type="protein sequence ID" value="WDE99133.1"/>
    <property type="molecule type" value="Genomic_DNA"/>
</dbReference>
<keyword evidence="5" id="KW-0067">ATP-binding</keyword>
<evidence type="ECO:0000313" key="13">
    <source>
        <dbReference type="Proteomes" id="UP001214250"/>
    </source>
</evidence>
<dbReference type="InterPro" id="IPR027417">
    <property type="entry name" value="P-loop_NTPase"/>
</dbReference>
<keyword evidence="3" id="KW-0547">Nucleotide-binding</keyword>
<dbReference type="InterPro" id="IPR003439">
    <property type="entry name" value="ABC_transporter-like_ATP-bd"/>
</dbReference>
<feature type="transmembrane region" description="Helical" evidence="8">
    <location>
        <begin position="186"/>
        <end position="203"/>
    </location>
</feature>
<dbReference type="InterPro" id="IPR017871">
    <property type="entry name" value="ABC_transporter-like_CS"/>
</dbReference>
<keyword evidence="4" id="KW-0378">Hydrolase</keyword>
<reference evidence="12 13" key="1">
    <citation type="submission" date="2023-02" db="EMBL/GenBank/DDBJ databases">
        <title>Genome sequence of Lentisphaera profundi SAORIC-696.</title>
        <authorList>
            <person name="Kim e."/>
            <person name="Cho J.-C."/>
            <person name="Choi A."/>
            <person name="Kang I."/>
        </authorList>
    </citation>
    <scope>NUCLEOTIDE SEQUENCE [LARGE SCALE GENOMIC DNA]</scope>
    <source>
        <strain evidence="12 13">SAORIC-696</strain>
    </source>
</reference>
<accession>A0ABY7W4G3</accession>
<feature type="domain" description="ABC transporter" evidence="9">
    <location>
        <begin position="464"/>
        <end position="696"/>
    </location>
</feature>
<evidence type="ECO:0000313" key="12">
    <source>
        <dbReference type="EMBL" id="WDE99133.1"/>
    </source>
</evidence>
<evidence type="ECO:0000259" key="10">
    <source>
        <dbReference type="PROSITE" id="PS50929"/>
    </source>
</evidence>
<dbReference type="InterPro" id="IPR011527">
    <property type="entry name" value="ABC1_TM_dom"/>
</dbReference>
<proteinExistence type="predicted"/>
<keyword evidence="2 8" id="KW-0812">Transmembrane</keyword>
<dbReference type="Gene3D" id="1.20.1560.10">
    <property type="entry name" value="ABC transporter type 1, transmembrane domain"/>
    <property type="match status" value="1"/>
</dbReference>
<feature type="transmembrane region" description="Helical" evidence="8">
    <location>
        <begin position="264"/>
        <end position="283"/>
    </location>
</feature>
<dbReference type="Gene3D" id="3.40.50.300">
    <property type="entry name" value="P-loop containing nucleotide triphosphate hydrolases"/>
    <property type="match status" value="1"/>
</dbReference>
<sequence length="696" mass="77756">MSVNDFDYLASCLSLLAKRRSRLYSESALKDGLPLENGQLNVVSFKRAAIRAGFKSEVVRRGVESLSTSLFPLIVICKDKSAIVIDSFEDGQYTTYDVQYKCERVLSTDELNELSSGFAILLQDLQESELRTEKENWFFATLLRYKKMYFWALVASVFINLFALNSSIFIMTVYDRVLPNNAESTLWMLSAVVIGAFFFDFVFKTVRSATLDRITQRVEVILSSKIHEKLMRVNMTHKPPSAGHFASIVKDFESIRDFMTSMTLTALIDMPFALCILFFIYLIAGKLTFVLVACALVLLLINVLAQPLQKMLVGKSMDEGARRQGRLVEVVNNLDIIRMMNAQSLFQYKWEQDTGVLSETSRKSKFASSVTLSISSIIQNMVSIFVVIGGFYLIRDENMTMGQLVAVVILGGRALGPLVTGINLLVRYQYVRKAYKNVDNFMRLPEERDPDTSLLSRPEVSGEVVLEKVGFSYPNQIFRALDNVSFKINKGEKVGIIGNVSSGKSTLLRLILGLYSPTEGKILVDGTDSRQVDASDLRQAMSCISQEAKLFDGSVRDNLFYANPHLSHEDLDEVVRISGLDKLLNSQPMGLDLPVGEGGSQLSGGQRQLVAIAQAVAKNPPIILMDEPTSSLDTGAEAEFLAKMKEFTKDKTLILSTHKMRELQLVDRIIVLDKGLMIADGPRDKVLELLQNKGKK</sequence>
<keyword evidence="6 8" id="KW-1133">Transmembrane helix</keyword>
<dbReference type="InterPro" id="IPR017750">
    <property type="entry name" value="ATPase_T1SS"/>
</dbReference>
<name>A0ABY7W4G3_9BACT</name>
<gene>
    <name evidence="12" type="ORF">PQO03_14960</name>
</gene>
<dbReference type="CDD" id="cd18587">
    <property type="entry name" value="ABC_6TM_LapB_like"/>
    <property type="match status" value="1"/>
</dbReference>
<dbReference type="Pfam" id="PF00664">
    <property type="entry name" value="ABC_membrane"/>
    <property type="match status" value="1"/>
</dbReference>
<evidence type="ECO:0000256" key="5">
    <source>
        <dbReference type="ARBA" id="ARBA00022840"/>
    </source>
</evidence>
<evidence type="ECO:0000259" key="9">
    <source>
        <dbReference type="PROSITE" id="PS50893"/>
    </source>
</evidence>
<evidence type="ECO:0000256" key="1">
    <source>
        <dbReference type="ARBA" id="ARBA00004651"/>
    </source>
</evidence>
<dbReference type="PROSITE" id="PS50990">
    <property type="entry name" value="PEPTIDASE_C39"/>
    <property type="match status" value="1"/>
</dbReference>
<feature type="transmembrane region" description="Helical" evidence="8">
    <location>
        <begin position="149"/>
        <end position="174"/>
    </location>
</feature>
<dbReference type="InterPro" id="IPR005074">
    <property type="entry name" value="Peptidase_C39"/>
</dbReference>
<evidence type="ECO:0000256" key="3">
    <source>
        <dbReference type="ARBA" id="ARBA00022741"/>
    </source>
</evidence>
<dbReference type="PANTHER" id="PTHR43394:SF1">
    <property type="entry name" value="ATP-BINDING CASSETTE SUB-FAMILY B MEMBER 10, MITOCHONDRIAL"/>
    <property type="match status" value="1"/>
</dbReference>
<dbReference type="PANTHER" id="PTHR43394">
    <property type="entry name" value="ATP-DEPENDENT PERMEASE MDL1, MITOCHONDRIAL"/>
    <property type="match status" value="1"/>
</dbReference>
<evidence type="ECO:0000256" key="8">
    <source>
        <dbReference type="SAM" id="Phobius"/>
    </source>
</evidence>
<protein>
    <submittedName>
        <fullName evidence="12">Type I secretion system permease/ATPase</fullName>
    </submittedName>
</protein>
<evidence type="ECO:0000256" key="7">
    <source>
        <dbReference type="ARBA" id="ARBA00023136"/>
    </source>
</evidence>
<dbReference type="SUPFAM" id="SSF90123">
    <property type="entry name" value="ABC transporter transmembrane region"/>
    <property type="match status" value="1"/>
</dbReference>
<feature type="transmembrane region" description="Helical" evidence="8">
    <location>
        <begin position="400"/>
        <end position="426"/>
    </location>
</feature>
<dbReference type="Pfam" id="PF00005">
    <property type="entry name" value="ABC_tran"/>
    <property type="match status" value="1"/>
</dbReference>
<organism evidence="12 13">
    <name type="scientific">Lentisphaera profundi</name>
    <dbReference type="NCBI Taxonomy" id="1658616"/>
    <lineage>
        <taxon>Bacteria</taxon>
        <taxon>Pseudomonadati</taxon>
        <taxon>Lentisphaerota</taxon>
        <taxon>Lentisphaeria</taxon>
        <taxon>Lentisphaerales</taxon>
        <taxon>Lentisphaeraceae</taxon>
        <taxon>Lentisphaera</taxon>
    </lineage>
</organism>
<feature type="domain" description="Peptidase C39" evidence="11">
    <location>
        <begin position="2"/>
        <end position="122"/>
    </location>
</feature>
<feature type="transmembrane region" description="Helical" evidence="8">
    <location>
        <begin position="370"/>
        <end position="394"/>
    </location>
</feature>
<keyword evidence="13" id="KW-1185">Reference proteome</keyword>
<dbReference type="SMART" id="SM00382">
    <property type="entry name" value="AAA"/>
    <property type="match status" value="1"/>
</dbReference>
<comment type="subcellular location">
    <subcellularLocation>
        <location evidence="1">Cell membrane</location>
        <topology evidence="1">Multi-pass membrane protein</topology>
    </subcellularLocation>
</comment>
<feature type="transmembrane region" description="Helical" evidence="8">
    <location>
        <begin position="289"/>
        <end position="308"/>
    </location>
</feature>
<evidence type="ECO:0000256" key="6">
    <source>
        <dbReference type="ARBA" id="ARBA00022989"/>
    </source>
</evidence>
<dbReference type="PROSITE" id="PS00211">
    <property type="entry name" value="ABC_TRANSPORTER_1"/>
    <property type="match status" value="1"/>
</dbReference>
<dbReference type="InterPro" id="IPR003593">
    <property type="entry name" value="AAA+_ATPase"/>
</dbReference>
<dbReference type="SUPFAM" id="SSF52540">
    <property type="entry name" value="P-loop containing nucleoside triphosphate hydrolases"/>
    <property type="match status" value="1"/>
</dbReference>
<dbReference type="PROSITE" id="PS50929">
    <property type="entry name" value="ABC_TM1F"/>
    <property type="match status" value="1"/>
</dbReference>
<dbReference type="NCBIfam" id="TIGR03375">
    <property type="entry name" value="type_I_sec_LssB"/>
    <property type="match status" value="1"/>
</dbReference>
<dbReference type="RefSeq" id="WP_274153992.1">
    <property type="nucleotide sequence ID" value="NZ_CP117812.1"/>
</dbReference>
<dbReference type="PROSITE" id="PS50893">
    <property type="entry name" value="ABC_TRANSPORTER_2"/>
    <property type="match status" value="1"/>
</dbReference>